<dbReference type="Proteomes" id="UP001056851">
    <property type="component" value="Chromosome"/>
</dbReference>
<reference evidence="1" key="1">
    <citation type="submission" date="2022-06" db="EMBL/GenBank/DDBJ databases">
        <title>Investigating genetic diversity within the most abundant and prevalent non-pathogenic leaf-associated bacterial species interacting with Arabidopsis thaliana in natural habitats.</title>
        <authorList>
            <person name="Ramirez-Sanchez D."/>
            <person name="Gibelin-Viala C."/>
            <person name="Mayjonade B."/>
            <person name="Duflos R."/>
            <person name="Belmonte E."/>
            <person name="Pailler V."/>
            <person name="Bartoli C."/>
            <person name="Carrere S."/>
            <person name="Vailleau F."/>
            <person name="Roux F."/>
        </authorList>
    </citation>
    <scope>NUCLEOTIDE SEQUENCE</scope>
    <source>
        <strain evidence="1">OTU6ESPEB1</strain>
    </source>
</reference>
<accession>A0ABY5CEA2</accession>
<gene>
    <name evidence="1" type="ORF">NF677_24475</name>
</gene>
<evidence type="ECO:0000313" key="2">
    <source>
        <dbReference type="Proteomes" id="UP001056851"/>
    </source>
</evidence>
<dbReference type="RefSeq" id="WP_163018906.1">
    <property type="nucleotide sequence ID" value="NZ_CP087186.1"/>
</dbReference>
<keyword evidence="2" id="KW-1185">Reference proteome</keyword>
<name>A0ABY5CEA2_9PSED</name>
<proteinExistence type="predicted"/>
<sequence>MKLKIKIRSNGFELKCLPWSPMMIEKVVIKTASINIADKGAAISNPLNSYHWVFL</sequence>
<protein>
    <submittedName>
        <fullName evidence="1">Uncharacterized protein</fullName>
    </submittedName>
</protein>
<organism evidence="1 2">
    <name type="scientific">Pseudomonas siliginis</name>
    <dbReference type="NCBI Taxonomy" id="2842346"/>
    <lineage>
        <taxon>Bacteria</taxon>
        <taxon>Pseudomonadati</taxon>
        <taxon>Pseudomonadota</taxon>
        <taxon>Gammaproteobacteria</taxon>
        <taxon>Pseudomonadales</taxon>
        <taxon>Pseudomonadaceae</taxon>
        <taxon>Pseudomonas</taxon>
    </lineage>
</organism>
<evidence type="ECO:0000313" key="1">
    <source>
        <dbReference type="EMBL" id="UST84639.1"/>
    </source>
</evidence>
<dbReference type="EMBL" id="CP099599">
    <property type="protein sequence ID" value="UST84639.1"/>
    <property type="molecule type" value="Genomic_DNA"/>
</dbReference>